<dbReference type="FunFam" id="3.40.50.720:FF:000084">
    <property type="entry name" value="Short-chain dehydrogenase reductase"/>
    <property type="match status" value="1"/>
</dbReference>
<evidence type="ECO:0000256" key="1">
    <source>
        <dbReference type="ARBA" id="ARBA00006484"/>
    </source>
</evidence>
<organism evidence="3">
    <name type="scientific">marine metagenome</name>
    <dbReference type="NCBI Taxonomy" id="408172"/>
    <lineage>
        <taxon>unclassified sequences</taxon>
        <taxon>metagenomes</taxon>
        <taxon>ecological metagenomes</taxon>
    </lineage>
</organism>
<dbReference type="AlphaFoldDB" id="A0A382MEX6"/>
<dbReference type="InterPro" id="IPR020904">
    <property type="entry name" value="Sc_DH/Rdtase_CS"/>
</dbReference>
<dbReference type="Gene3D" id="3.40.50.720">
    <property type="entry name" value="NAD(P)-binding Rossmann-like Domain"/>
    <property type="match status" value="1"/>
</dbReference>
<dbReference type="PANTHER" id="PTHR24321:SF8">
    <property type="entry name" value="ESTRADIOL 17-BETA-DEHYDROGENASE 8-RELATED"/>
    <property type="match status" value="1"/>
</dbReference>
<dbReference type="PROSITE" id="PS00061">
    <property type="entry name" value="ADH_SHORT"/>
    <property type="match status" value="1"/>
</dbReference>
<reference evidence="3" key="1">
    <citation type="submission" date="2018-05" db="EMBL/GenBank/DDBJ databases">
        <authorList>
            <person name="Lanie J.A."/>
            <person name="Ng W.-L."/>
            <person name="Kazmierczak K.M."/>
            <person name="Andrzejewski T.M."/>
            <person name="Davidsen T.M."/>
            <person name="Wayne K.J."/>
            <person name="Tettelin H."/>
            <person name="Glass J.I."/>
            <person name="Rusch D."/>
            <person name="Podicherti R."/>
            <person name="Tsui H.-C.T."/>
            <person name="Winkler M.E."/>
        </authorList>
    </citation>
    <scope>NUCLEOTIDE SEQUENCE</scope>
</reference>
<dbReference type="EMBL" id="UINC01093272">
    <property type="protein sequence ID" value="SVC47563.1"/>
    <property type="molecule type" value="Genomic_DNA"/>
</dbReference>
<protein>
    <recommendedName>
        <fullName evidence="4">SDR family oxidoreductase</fullName>
    </recommendedName>
</protein>
<dbReference type="PRINTS" id="PR00081">
    <property type="entry name" value="GDHRDH"/>
</dbReference>
<keyword evidence="2" id="KW-0560">Oxidoreductase</keyword>
<dbReference type="Pfam" id="PF13561">
    <property type="entry name" value="adh_short_C2"/>
    <property type="match status" value="1"/>
</dbReference>
<evidence type="ECO:0000256" key="2">
    <source>
        <dbReference type="ARBA" id="ARBA00023002"/>
    </source>
</evidence>
<dbReference type="InterPro" id="IPR002347">
    <property type="entry name" value="SDR_fam"/>
</dbReference>
<dbReference type="InterPro" id="IPR036291">
    <property type="entry name" value="NAD(P)-bd_dom_sf"/>
</dbReference>
<evidence type="ECO:0000313" key="3">
    <source>
        <dbReference type="EMBL" id="SVC47563.1"/>
    </source>
</evidence>
<dbReference type="GO" id="GO:0016491">
    <property type="term" value="F:oxidoreductase activity"/>
    <property type="evidence" value="ECO:0007669"/>
    <property type="project" value="UniProtKB-KW"/>
</dbReference>
<feature type="non-terminal residue" evidence="3">
    <location>
        <position position="1"/>
    </location>
</feature>
<dbReference type="SUPFAM" id="SSF51735">
    <property type="entry name" value="NAD(P)-binding Rossmann-fold domains"/>
    <property type="match status" value="1"/>
</dbReference>
<sequence length="164" mass="17460">EGHVAPLENYDEEMFDKVLQVNVKGVWLGMRHVVDALRLRGGGNIVNTASGAGLMATPTLVAYGASKHAVIGMTKTAAIELAPAGIRVNAVCPGVVNTRMIRSIEEMSIPEDPEEYTKMTNERVPLGRYAEPEEIAGLVAFLASDDAAYITGSSYLIDGGIILS</sequence>
<proteinExistence type="inferred from homology"/>
<evidence type="ECO:0008006" key="4">
    <source>
        <dbReference type="Google" id="ProtNLM"/>
    </source>
</evidence>
<dbReference type="PRINTS" id="PR00080">
    <property type="entry name" value="SDRFAMILY"/>
</dbReference>
<dbReference type="PANTHER" id="PTHR24321">
    <property type="entry name" value="DEHYDROGENASES, SHORT CHAIN"/>
    <property type="match status" value="1"/>
</dbReference>
<name>A0A382MEX6_9ZZZZ</name>
<comment type="similarity">
    <text evidence="1">Belongs to the short-chain dehydrogenases/reductases (SDR) family.</text>
</comment>
<accession>A0A382MEX6</accession>
<gene>
    <name evidence="3" type="ORF">METZ01_LOCUS300417</name>
</gene>